<dbReference type="EMBL" id="SZYD01000885">
    <property type="protein sequence ID" value="KAD1300133.1"/>
    <property type="molecule type" value="Genomic_DNA"/>
</dbReference>
<evidence type="ECO:0000313" key="2">
    <source>
        <dbReference type="Proteomes" id="UP000326396"/>
    </source>
</evidence>
<keyword evidence="2" id="KW-1185">Reference proteome</keyword>
<dbReference type="AlphaFoldDB" id="A0A5N6LGW7"/>
<evidence type="ECO:0000313" key="1">
    <source>
        <dbReference type="EMBL" id="KAD1300133.1"/>
    </source>
</evidence>
<accession>A0A5N6LGW7</accession>
<comment type="caution">
    <text evidence="1">The sequence shown here is derived from an EMBL/GenBank/DDBJ whole genome shotgun (WGS) entry which is preliminary data.</text>
</comment>
<protein>
    <submittedName>
        <fullName evidence="1">Uncharacterized protein</fullName>
    </submittedName>
</protein>
<proteinExistence type="predicted"/>
<gene>
    <name evidence="1" type="ORF">E3N88_43037</name>
</gene>
<dbReference type="OrthoDB" id="1748975at2759"/>
<sequence>MESLSPAITSKLLFPPKNTSSHATIRSCFRFPVHRATVIQLFKRNPCVASAAVNSMSAMGFSDPYWKSKTPVSEEFAQGYPSDEEWHGYVNNNDRVLLKLLHGHLGVIVYG</sequence>
<name>A0A5N6LGW7_9ASTR</name>
<reference evidence="1 2" key="1">
    <citation type="submission" date="2019-05" db="EMBL/GenBank/DDBJ databases">
        <title>Mikania micrantha, genome provides insights into the molecular mechanism of rapid growth.</title>
        <authorList>
            <person name="Liu B."/>
        </authorList>
    </citation>
    <scope>NUCLEOTIDE SEQUENCE [LARGE SCALE GENOMIC DNA]</scope>
    <source>
        <strain evidence="1">NLD-2019</strain>
        <tissue evidence="1">Leaf</tissue>
    </source>
</reference>
<dbReference type="Proteomes" id="UP000326396">
    <property type="component" value="Unassembled WGS sequence"/>
</dbReference>
<organism evidence="1 2">
    <name type="scientific">Mikania micrantha</name>
    <name type="common">bitter vine</name>
    <dbReference type="NCBI Taxonomy" id="192012"/>
    <lineage>
        <taxon>Eukaryota</taxon>
        <taxon>Viridiplantae</taxon>
        <taxon>Streptophyta</taxon>
        <taxon>Embryophyta</taxon>
        <taxon>Tracheophyta</taxon>
        <taxon>Spermatophyta</taxon>
        <taxon>Magnoliopsida</taxon>
        <taxon>eudicotyledons</taxon>
        <taxon>Gunneridae</taxon>
        <taxon>Pentapetalae</taxon>
        <taxon>asterids</taxon>
        <taxon>campanulids</taxon>
        <taxon>Asterales</taxon>
        <taxon>Asteraceae</taxon>
        <taxon>Asteroideae</taxon>
        <taxon>Heliantheae alliance</taxon>
        <taxon>Eupatorieae</taxon>
        <taxon>Mikania</taxon>
    </lineage>
</organism>